<evidence type="ECO:0000256" key="2">
    <source>
        <dbReference type="ARBA" id="ARBA00008835"/>
    </source>
</evidence>
<comment type="function">
    <text evidence="7">Required for formation of the rod structure of the flagellar apparatus. Together with FliI and FliH, may constitute the export apparatus of flagellin.</text>
</comment>
<feature type="transmembrane region" description="Helical" evidence="7">
    <location>
        <begin position="246"/>
        <end position="267"/>
    </location>
</feature>
<dbReference type="Gene3D" id="1.10.8.540">
    <property type="entry name" value="FHIPEP family, domain 3"/>
    <property type="match status" value="1"/>
</dbReference>
<keyword evidence="3 7" id="KW-1003">Cell membrane</keyword>
<evidence type="ECO:0000313" key="8">
    <source>
        <dbReference type="EMBL" id="QIA64557.1"/>
    </source>
</evidence>
<feature type="transmembrane region" description="Helical" evidence="7">
    <location>
        <begin position="16"/>
        <end position="35"/>
    </location>
</feature>
<keyword evidence="8" id="KW-0966">Cell projection</keyword>
<evidence type="ECO:0000256" key="5">
    <source>
        <dbReference type="ARBA" id="ARBA00022989"/>
    </source>
</evidence>
<keyword evidence="5 7" id="KW-1133">Transmembrane helix</keyword>
<dbReference type="PANTHER" id="PTHR30161">
    <property type="entry name" value="FLAGELLAR EXPORT PROTEIN, MEMBRANE FLHA SUBUNIT-RELATED"/>
    <property type="match status" value="1"/>
</dbReference>
<keyword evidence="6 7" id="KW-0472">Membrane</keyword>
<dbReference type="KEGG" id="vas:GT360_14125"/>
<dbReference type="AlphaFoldDB" id="A0A7Z2T581"/>
<dbReference type="InterPro" id="IPR006301">
    <property type="entry name" value="FlhA"/>
</dbReference>
<dbReference type="InterPro" id="IPR042194">
    <property type="entry name" value="FHIPEP_1"/>
</dbReference>
<dbReference type="InterPro" id="IPR042193">
    <property type="entry name" value="FHIPEP_3"/>
</dbReference>
<dbReference type="PRINTS" id="PR00949">
    <property type="entry name" value="TYPE3IMAPROT"/>
</dbReference>
<dbReference type="NCBIfam" id="TIGR01398">
    <property type="entry name" value="FlhA"/>
    <property type="match status" value="1"/>
</dbReference>
<keyword evidence="8" id="KW-0282">Flagellum</keyword>
<protein>
    <recommendedName>
        <fullName evidence="7">Flagellar biosynthesis protein FlhA</fullName>
    </recommendedName>
</protein>
<evidence type="ECO:0000256" key="6">
    <source>
        <dbReference type="ARBA" id="ARBA00023136"/>
    </source>
</evidence>
<dbReference type="GO" id="GO:0005886">
    <property type="term" value="C:plasma membrane"/>
    <property type="evidence" value="ECO:0007669"/>
    <property type="project" value="UniProtKB-SubCell"/>
</dbReference>
<evidence type="ECO:0000256" key="4">
    <source>
        <dbReference type="ARBA" id="ARBA00022692"/>
    </source>
</evidence>
<name>A0A7Z2T581_9VIBR</name>
<evidence type="ECO:0000256" key="1">
    <source>
        <dbReference type="ARBA" id="ARBA00004651"/>
    </source>
</evidence>
<dbReference type="GO" id="GO:0009306">
    <property type="term" value="P:protein secretion"/>
    <property type="evidence" value="ECO:0007669"/>
    <property type="project" value="InterPro"/>
</dbReference>
<dbReference type="InterPro" id="IPR042196">
    <property type="entry name" value="FHIPEP_4"/>
</dbReference>
<keyword evidence="8" id="KW-0969">Cilium</keyword>
<feature type="transmembrane region" description="Helical" evidence="7">
    <location>
        <begin position="204"/>
        <end position="226"/>
    </location>
</feature>
<keyword evidence="4 7" id="KW-0812">Transmembrane</keyword>
<dbReference type="Pfam" id="PF00771">
    <property type="entry name" value="FHIPEP"/>
    <property type="match status" value="1"/>
</dbReference>
<dbReference type="GO" id="GO:0044780">
    <property type="term" value="P:bacterial-type flagellum assembly"/>
    <property type="evidence" value="ECO:0007669"/>
    <property type="project" value="InterPro"/>
</dbReference>
<dbReference type="RefSeq" id="WP_164649462.1">
    <property type="nucleotide sequence ID" value="NZ_CP047475.1"/>
</dbReference>
<dbReference type="Proteomes" id="UP000464262">
    <property type="component" value="Chromosome 1"/>
</dbReference>
<dbReference type="PROSITE" id="PS00994">
    <property type="entry name" value="FHIPEP"/>
    <property type="match status" value="1"/>
</dbReference>
<dbReference type="InterPro" id="IPR025505">
    <property type="entry name" value="FHIPEP_CS"/>
</dbReference>
<comment type="similarity">
    <text evidence="2 7">Belongs to the FHIPEP (flagella/HR/invasion proteins export pore) family.</text>
</comment>
<feature type="transmembrane region" description="Helical" evidence="7">
    <location>
        <begin position="112"/>
        <end position="135"/>
    </location>
</feature>
<dbReference type="Gene3D" id="3.40.30.60">
    <property type="entry name" value="FHIPEP family, domain 1"/>
    <property type="match status" value="1"/>
</dbReference>
<keyword evidence="9" id="KW-1185">Reference proteome</keyword>
<keyword evidence="7" id="KW-0813">Transport</keyword>
<accession>A0A7Z2T581</accession>
<feature type="transmembrane region" description="Helical" evidence="7">
    <location>
        <begin position="279"/>
        <end position="297"/>
    </location>
</feature>
<dbReference type="EMBL" id="CP047475">
    <property type="protein sequence ID" value="QIA64557.1"/>
    <property type="molecule type" value="Genomic_DNA"/>
</dbReference>
<sequence length="697" mass="75873">MKERLNLLFPAIKNSYFGIPILLLTVLAMVILPLPPVLLDTLFIFNIVLAVIVLLVAVSSTRPLDFSVFPTILLVATLMRLTLNVASTRIVLLEGHNGGDAAGKVIQAFGNVVIGGNYFVGIVVFIILMIINFVVITKGGERISEVSARFTLDSLPGKQMAIDADLNAGIIDQNQAKERRREIAREADFYGSMDGASKFVRGDAIAGMLILIINILGGVTIGMVQHDLSAAEAFQRFALLTIGDGLVAQIPSLLLAVAAAIIVTRVSDSGELSDDVQQQMLASPVTLATASGIMLVIGIVPGMPHLAFFSFAGLLAFAAWKQSRKQLNPEPLEQAEAVAEAVAQDDAPSLDWHDVPHVNPLSLELGYRLVNLVDKNQGEPLALRVRGVRKTITEQAGFLVPEIAIRDNLKLKPTQYTISLYGEVLAKGEIDPERLMALAVGEVYGQLDGVLAKDPAYQLDAVWIEPNNKPQALNLGYSVVDGATVIATHLSKIIKEHTSELFNHDDVERVMERLAQHSPKLAESLATQLTHQQQMRVYRQLLADQVPVKDTLNISSIMLESSEITKDPILIASDIRVGLKRTLTNHLVGTGNDFNIFTLSDNLEKMLMTALNKAQQAGAVALDGFPVEPTLLAQLQQNMPNIREQLKQNGYKPVLLVAPQLRPLLSRYARTFAKGLVVLSYNEIPEDKNINVLGHLG</sequence>
<keyword evidence="7" id="KW-0653">Protein transport</keyword>
<organism evidence="8 9">
    <name type="scientific">Vibrio astriarenae</name>
    <dbReference type="NCBI Taxonomy" id="1481923"/>
    <lineage>
        <taxon>Bacteria</taxon>
        <taxon>Pseudomonadati</taxon>
        <taxon>Pseudomonadota</taxon>
        <taxon>Gammaproteobacteria</taxon>
        <taxon>Vibrionales</taxon>
        <taxon>Vibrionaceae</taxon>
        <taxon>Vibrio</taxon>
    </lineage>
</organism>
<dbReference type="InterPro" id="IPR001712">
    <property type="entry name" value="T3SS_FHIPEP"/>
</dbReference>
<dbReference type="PIRSF" id="PIRSF005419">
    <property type="entry name" value="FlhA"/>
    <property type="match status" value="1"/>
</dbReference>
<proteinExistence type="inferred from homology"/>
<gene>
    <name evidence="7 8" type="primary">flhA</name>
    <name evidence="8" type="ORF">GT360_14125</name>
</gene>
<keyword evidence="7" id="KW-1006">Bacterial flagellum protein export</keyword>
<dbReference type="PANTHER" id="PTHR30161:SF1">
    <property type="entry name" value="FLAGELLAR BIOSYNTHESIS PROTEIN FLHA-RELATED"/>
    <property type="match status" value="1"/>
</dbReference>
<feature type="transmembrane region" description="Helical" evidence="7">
    <location>
        <begin position="41"/>
        <end position="60"/>
    </location>
</feature>
<evidence type="ECO:0000313" key="9">
    <source>
        <dbReference type="Proteomes" id="UP000464262"/>
    </source>
</evidence>
<keyword evidence="7" id="KW-1005">Bacterial flagellum biogenesis</keyword>
<evidence type="ECO:0000256" key="7">
    <source>
        <dbReference type="RuleBase" id="RU364093"/>
    </source>
</evidence>
<feature type="transmembrane region" description="Helical" evidence="7">
    <location>
        <begin position="72"/>
        <end position="92"/>
    </location>
</feature>
<dbReference type="Gene3D" id="3.40.50.12790">
    <property type="entry name" value="FHIPEP family, domain 4"/>
    <property type="match status" value="1"/>
</dbReference>
<comment type="subcellular location">
    <subcellularLocation>
        <location evidence="1 7">Cell membrane</location>
        <topology evidence="1 7">Multi-pass membrane protein</topology>
    </subcellularLocation>
</comment>
<reference evidence="8 9" key="1">
    <citation type="submission" date="2020-01" db="EMBL/GenBank/DDBJ databases">
        <title>Whole genome and functional gene identification of agarase of Vibrio HN897.</title>
        <authorList>
            <person name="Liu Y."/>
            <person name="Zhao Z."/>
        </authorList>
    </citation>
    <scope>NUCLEOTIDE SEQUENCE [LARGE SCALE GENOMIC DNA]</scope>
    <source>
        <strain evidence="8 9">HN897</strain>
    </source>
</reference>
<evidence type="ECO:0000256" key="3">
    <source>
        <dbReference type="ARBA" id="ARBA00022475"/>
    </source>
</evidence>